<dbReference type="PANTHER" id="PTHR42946">
    <property type="entry name" value="PHOSPHOHEXOSE MUTASE"/>
    <property type="match status" value="1"/>
</dbReference>
<sequence length="455" mass="50749">MYYSKIRGIMDTLMVSISGIRGIIGKGLYPSTIVEYTSAYADFCGKGKIVVGSDGRISGNMVKNIVIGTLLAKGNDVIDLGICPTPTVLFNVKNLKAVGGIQISASHNPNEWNALKLLNKKGEFMSPEEHKKMISLLKETQNRYAKWNELGSVTHYEKGLYDHIDAILSMPYIDLKKIRRKKFKVVLDCVNGAGAYSMPYLLKKFGCEIIETNCDKSGIFPRLPEPAPENLTKTMKLVKKSKADFGIVVDPDVDRLVLITENGKPFGEENTITQAVKFILSRRKGNVVVNLSTTRAVDDVAKSFKSKVYRSPVGEANVVKKMKQVKAVIGGEGSGGVILPSVNFGRDALVGTALLLQHLTEFGGTMTELKNELPRYFIVKRKIEIGRRDPDKILNKLAKKYSKHNPNNEDGLRIDFEDHWVHFRKSNTEPIIRCIVEADSQKKAIELIEKYLKEL</sequence>
<proteinExistence type="inferred from homology"/>
<dbReference type="GO" id="GO:0006048">
    <property type="term" value="P:UDP-N-acetylglucosamine biosynthetic process"/>
    <property type="evidence" value="ECO:0007669"/>
    <property type="project" value="TreeGrafter"/>
</dbReference>
<dbReference type="PANTHER" id="PTHR42946:SF1">
    <property type="entry name" value="PHOSPHOGLUCOMUTASE (ALPHA-D-GLUCOSE-1,6-BISPHOSPHATE-DEPENDENT)"/>
    <property type="match status" value="1"/>
</dbReference>
<dbReference type="HOGENOM" id="CLU_016950_7_1_10"/>
<dbReference type="InterPro" id="IPR005841">
    <property type="entry name" value="Alpha-D-phosphohexomutase_SF"/>
</dbReference>
<dbReference type="InterPro" id="IPR005845">
    <property type="entry name" value="A-D-PHexomutase_a/b/a-II"/>
</dbReference>
<evidence type="ECO:0000259" key="9">
    <source>
        <dbReference type="Pfam" id="PF02878"/>
    </source>
</evidence>
<feature type="domain" description="Alpha-D-phosphohexomutase C-terminal" evidence="8">
    <location>
        <begin position="398"/>
        <end position="448"/>
    </location>
</feature>
<reference evidence="12 13" key="1">
    <citation type="journal article" date="2013" name="PLoS ONE">
        <title>Genomic analysis of Melioribacter roseus, facultatively anaerobic organotrophic bacterium representing a novel deep lineage within Bacteriodetes/Chlorobi group.</title>
        <authorList>
            <person name="Kadnikov V.V."/>
            <person name="Mardanov A.V."/>
            <person name="Podosokorskaya O.A."/>
            <person name="Gavrilov S.N."/>
            <person name="Kublanov I.V."/>
            <person name="Beletsky A.V."/>
            <person name="Bonch-Osmolovskaya E.A."/>
            <person name="Ravin N.V."/>
        </authorList>
    </citation>
    <scope>NUCLEOTIDE SEQUENCE [LARGE SCALE GENOMIC DNA]</scope>
    <source>
        <strain evidence="13">JCM 17771 / P3M-2</strain>
    </source>
</reference>
<dbReference type="PATRIC" id="fig|1191523.3.peg.2380"/>
<evidence type="ECO:0000256" key="6">
    <source>
        <dbReference type="ARBA" id="ARBA00023235"/>
    </source>
</evidence>
<keyword evidence="6" id="KW-0413">Isomerase</keyword>
<dbReference type="GO" id="GO:0009252">
    <property type="term" value="P:peptidoglycan biosynthetic process"/>
    <property type="evidence" value="ECO:0007669"/>
    <property type="project" value="TreeGrafter"/>
</dbReference>
<dbReference type="KEGG" id="mro:MROS_2254"/>
<keyword evidence="5 7" id="KW-0460">Magnesium</keyword>
<name>I6ZU01_MELRP</name>
<evidence type="ECO:0000256" key="7">
    <source>
        <dbReference type="RuleBase" id="RU004326"/>
    </source>
</evidence>
<evidence type="ECO:0000256" key="2">
    <source>
        <dbReference type="ARBA" id="ARBA00010231"/>
    </source>
</evidence>
<dbReference type="STRING" id="1191523.MROS_2254"/>
<feature type="domain" description="Alpha-D-phosphohexomutase alpha/beta/alpha" evidence="10">
    <location>
        <begin position="164"/>
        <end position="263"/>
    </location>
</feature>
<evidence type="ECO:0000256" key="3">
    <source>
        <dbReference type="ARBA" id="ARBA00022553"/>
    </source>
</evidence>
<feature type="domain" description="Alpha-D-phosphohexomutase alpha/beta/alpha" evidence="9">
    <location>
        <begin position="18"/>
        <end position="141"/>
    </location>
</feature>
<dbReference type="AlphaFoldDB" id="I6ZU01"/>
<dbReference type="SUPFAM" id="SSF55957">
    <property type="entry name" value="Phosphoglucomutase, C-terminal domain"/>
    <property type="match status" value="1"/>
</dbReference>
<dbReference type="NCBIfam" id="TIGR03990">
    <property type="entry name" value="Arch_GlmM"/>
    <property type="match status" value="1"/>
</dbReference>
<dbReference type="GO" id="GO:0005975">
    <property type="term" value="P:carbohydrate metabolic process"/>
    <property type="evidence" value="ECO:0007669"/>
    <property type="project" value="InterPro"/>
</dbReference>
<evidence type="ECO:0000313" key="13">
    <source>
        <dbReference type="Proteomes" id="UP000009011"/>
    </source>
</evidence>
<evidence type="ECO:0000259" key="11">
    <source>
        <dbReference type="Pfam" id="PF02880"/>
    </source>
</evidence>
<keyword evidence="13" id="KW-1185">Reference proteome</keyword>
<keyword evidence="3" id="KW-0597">Phosphoprotein</keyword>
<evidence type="ECO:0000259" key="10">
    <source>
        <dbReference type="Pfam" id="PF02879"/>
    </source>
</evidence>
<dbReference type="Proteomes" id="UP000009011">
    <property type="component" value="Chromosome"/>
</dbReference>
<dbReference type="GO" id="GO:0000287">
    <property type="term" value="F:magnesium ion binding"/>
    <property type="evidence" value="ECO:0007669"/>
    <property type="project" value="InterPro"/>
</dbReference>
<evidence type="ECO:0000256" key="5">
    <source>
        <dbReference type="ARBA" id="ARBA00022842"/>
    </source>
</evidence>
<dbReference type="InterPro" id="IPR024086">
    <property type="entry name" value="GlmM_arc-type"/>
</dbReference>
<dbReference type="Gene3D" id="3.40.120.10">
    <property type="entry name" value="Alpha-D-Glucose-1,6-Bisphosphate, subunit A, domain 3"/>
    <property type="match status" value="3"/>
</dbReference>
<gene>
    <name evidence="12" type="ordered locus">MROS_2254</name>
</gene>
<dbReference type="InterPro" id="IPR005846">
    <property type="entry name" value="A-D-PHexomutase_a/b/a-III"/>
</dbReference>
<dbReference type="Pfam" id="PF00408">
    <property type="entry name" value="PGM_PMM_IV"/>
    <property type="match status" value="1"/>
</dbReference>
<dbReference type="EMBL" id="CP003557">
    <property type="protein sequence ID" value="AFN75484.1"/>
    <property type="molecule type" value="Genomic_DNA"/>
</dbReference>
<comment type="similarity">
    <text evidence="2 7">Belongs to the phosphohexose mutase family.</text>
</comment>
<dbReference type="GO" id="GO:0008966">
    <property type="term" value="F:phosphoglucosamine mutase activity"/>
    <property type="evidence" value="ECO:0007669"/>
    <property type="project" value="InterPro"/>
</dbReference>
<comment type="cofactor">
    <cofactor evidence="1">
        <name>Mg(2+)</name>
        <dbReference type="ChEBI" id="CHEBI:18420"/>
    </cofactor>
</comment>
<dbReference type="PRINTS" id="PR00509">
    <property type="entry name" value="PGMPMM"/>
</dbReference>
<dbReference type="SUPFAM" id="SSF53738">
    <property type="entry name" value="Phosphoglucomutase, first 3 domains"/>
    <property type="match status" value="3"/>
</dbReference>
<accession>I6ZU01</accession>
<dbReference type="InterPro" id="IPR050060">
    <property type="entry name" value="Phosphoglucosamine_mutase"/>
</dbReference>
<dbReference type="GO" id="GO:0004615">
    <property type="term" value="F:phosphomannomutase activity"/>
    <property type="evidence" value="ECO:0007669"/>
    <property type="project" value="TreeGrafter"/>
</dbReference>
<feature type="domain" description="Alpha-D-phosphohexomutase alpha/beta/alpha" evidence="11">
    <location>
        <begin position="281"/>
        <end position="374"/>
    </location>
</feature>
<dbReference type="Gene3D" id="3.30.310.50">
    <property type="entry name" value="Alpha-D-phosphohexomutase, C-terminal domain"/>
    <property type="match status" value="1"/>
</dbReference>
<evidence type="ECO:0000259" key="8">
    <source>
        <dbReference type="Pfam" id="PF00408"/>
    </source>
</evidence>
<dbReference type="Pfam" id="PF02880">
    <property type="entry name" value="PGM_PMM_III"/>
    <property type="match status" value="1"/>
</dbReference>
<dbReference type="PROSITE" id="PS00710">
    <property type="entry name" value="PGM_PMM"/>
    <property type="match status" value="1"/>
</dbReference>
<keyword evidence="4 7" id="KW-0479">Metal-binding</keyword>
<dbReference type="InterPro" id="IPR016055">
    <property type="entry name" value="A-D-PHexomutase_a/b/a-I/II/III"/>
</dbReference>
<dbReference type="Pfam" id="PF02879">
    <property type="entry name" value="PGM_PMM_II"/>
    <property type="match status" value="1"/>
</dbReference>
<dbReference type="InterPro" id="IPR005844">
    <property type="entry name" value="A-D-PHexomutase_a/b/a-I"/>
</dbReference>
<evidence type="ECO:0000256" key="1">
    <source>
        <dbReference type="ARBA" id="ARBA00001946"/>
    </source>
</evidence>
<organism evidence="12 13">
    <name type="scientific">Melioribacter roseus (strain DSM 23840 / JCM 17771 / VKM B-2668 / P3M-2)</name>
    <dbReference type="NCBI Taxonomy" id="1191523"/>
    <lineage>
        <taxon>Bacteria</taxon>
        <taxon>Pseudomonadati</taxon>
        <taxon>Ignavibacteriota</taxon>
        <taxon>Ignavibacteria</taxon>
        <taxon>Ignavibacteriales</taxon>
        <taxon>Melioribacteraceae</taxon>
        <taxon>Melioribacter</taxon>
    </lineage>
</organism>
<dbReference type="InterPro" id="IPR016066">
    <property type="entry name" value="A-D-PHexomutase_CS"/>
</dbReference>
<dbReference type="Pfam" id="PF02878">
    <property type="entry name" value="PGM_PMM_I"/>
    <property type="match status" value="1"/>
</dbReference>
<dbReference type="InterPro" id="IPR005843">
    <property type="entry name" value="A-D-PHexomutase_C"/>
</dbReference>
<evidence type="ECO:0000256" key="4">
    <source>
        <dbReference type="ARBA" id="ARBA00022723"/>
    </source>
</evidence>
<evidence type="ECO:0000313" key="12">
    <source>
        <dbReference type="EMBL" id="AFN75484.1"/>
    </source>
</evidence>
<dbReference type="eggNOG" id="COG1109">
    <property type="taxonomic scope" value="Bacteria"/>
</dbReference>
<dbReference type="GO" id="GO:0005829">
    <property type="term" value="C:cytosol"/>
    <property type="evidence" value="ECO:0007669"/>
    <property type="project" value="TreeGrafter"/>
</dbReference>
<dbReference type="InterPro" id="IPR036900">
    <property type="entry name" value="A-D-PHexomutase_C_sf"/>
</dbReference>
<protein>
    <submittedName>
        <fullName evidence="12">Phosphomannomutase</fullName>
    </submittedName>
</protein>